<feature type="compositionally biased region" description="Low complexity" evidence="4">
    <location>
        <begin position="82"/>
        <end position="94"/>
    </location>
</feature>
<organism evidence="5 6">
    <name type="scientific">Stylosanthes scabra</name>
    <dbReference type="NCBI Taxonomy" id="79078"/>
    <lineage>
        <taxon>Eukaryota</taxon>
        <taxon>Viridiplantae</taxon>
        <taxon>Streptophyta</taxon>
        <taxon>Embryophyta</taxon>
        <taxon>Tracheophyta</taxon>
        <taxon>Spermatophyta</taxon>
        <taxon>Magnoliopsida</taxon>
        <taxon>eudicotyledons</taxon>
        <taxon>Gunneridae</taxon>
        <taxon>Pentapetalae</taxon>
        <taxon>rosids</taxon>
        <taxon>fabids</taxon>
        <taxon>Fabales</taxon>
        <taxon>Fabaceae</taxon>
        <taxon>Papilionoideae</taxon>
        <taxon>50 kb inversion clade</taxon>
        <taxon>dalbergioids sensu lato</taxon>
        <taxon>Dalbergieae</taxon>
        <taxon>Pterocarpus clade</taxon>
        <taxon>Stylosanthes</taxon>
    </lineage>
</organism>
<dbReference type="PANTHER" id="PTHR33669:SF1">
    <property type="entry name" value="PROTEIN NIM1-INTERACTING 1"/>
    <property type="match status" value="1"/>
</dbReference>
<keyword evidence="3" id="KW-0539">Nucleus</keyword>
<evidence type="ECO:0000256" key="1">
    <source>
        <dbReference type="ARBA" id="ARBA00004123"/>
    </source>
</evidence>
<evidence type="ECO:0000256" key="4">
    <source>
        <dbReference type="SAM" id="MobiDB-lite"/>
    </source>
</evidence>
<evidence type="ECO:0000256" key="3">
    <source>
        <dbReference type="ARBA" id="ARBA00023242"/>
    </source>
</evidence>
<sequence>MNYMENKKRRKGSDDEEEEEEEEKKMDKFYSLLRSFKEARDRRQKQLTQNLMNTNMQNTTNIWVPSFQEGDFTSLPLPPPSSSSSSTTTTSLSPIIPNPCQQNKVNNKDQHQHHHHHDAIDLNLSL</sequence>
<comment type="similarity">
    <text evidence="2">Belongs to the NPR1-interactor family.</text>
</comment>
<comment type="caution">
    <text evidence="5">The sequence shown here is derived from an EMBL/GenBank/DDBJ whole genome shotgun (WGS) entry which is preliminary data.</text>
</comment>
<protein>
    <submittedName>
        <fullName evidence="5">Uncharacterized protein</fullName>
    </submittedName>
</protein>
<feature type="region of interest" description="Disordered" evidence="4">
    <location>
        <begin position="69"/>
        <end position="126"/>
    </location>
</feature>
<dbReference type="Pfam" id="PF15699">
    <property type="entry name" value="NPR1_interact"/>
    <property type="match status" value="1"/>
</dbReference>
<dbReference type="EMBL" id="JASCZI010151067">
    <property type="protein sequence ID" value="MED6168587.1"/>
    <property type="molecule type" value="Genomic_DNA"/>
</dbReference>
<proteinExistence type="inferred from homology"/>
<name>A0ABU6V5C3_9FABA</name>
<evidence type="ECO:0000313" key="5">
    <source>
        <dbReference type="EMBL" id="MED6168587.1"/>
    </source>
</evidence>
<comment type="subcellular location">
    <subcellularLocation>
        <location evidence="1">Nucleus</location>
    </subcellularLocation>
</comment>
<keyword evidence="6" id="KW-1185">Reference proteome</keyword>
<evidence type="ECO:0000256" key="2">
    <source>
        <dbReference type="ARBA" id="ARBA00009937"/>
    </source>
</evidence>
<dbReference type="PANTHER" id="PTHR33669">
    <property type="entry name" value="PROTEIN NEGATIVE REGULATOR OF RESISTANCE"/>
    <property type="match status" value="1"/>
</dbReference>
<feature type="region of interest" description="Disordered" evidence="4">
    <location>
        <begin position="1"/>
        <end position="26"/>
    </location>
</feature>
<gene>
    <name evidence="5" type="ORF">PIB30_012856</name>
</gene>
<reference evidence="5 6" key="1">
    <citation type="journal article" date="2023" name="Plants (Basel)">
        <title>Bridging the Gap: Combining Genomics and Transcriptomics Approaches to Understand Stylosanthes scabra, an Orphan Legume from the Brazilian Caatinga.</title>
        <authorList>
            <person name="Ferreira-Neto J.R.C."/>
            <person name="da Silva M.D."/>
            <person name="Binneck E."/>
            <person name="de Melo N.F."/>
            <person name="da Silva R.H."/>
            <person name="de Melo A.L.T.M."/>
            <person name="Pandolfi V."/>
            <person name="Bustamante F.O."/>
            <person name="Brasileiro-Vidal A.C."/>
            <person name="Benko-Iseppon A.M."/>
        </authorList>
    </citation>
    <scope>NUCLEOTIDE SEQUENCE [LARGE SCALE GENOMIC DNA]</scope>
    <source>
        <tissue evidence="5">Leaves</tissue>
    </source>
</reference>
<evidence type="ECO:0000313" key="6">
    <source>
        <dbReference type="Proteomes" id="UP001341840"/>
    </source>
</evidence>
<accession>A0ABU6V5C3</accession>
<dbReference type="InterPro" id="IPR031425">
    <property type="entry name" value="NPR1/NH1-interacting"/>
</dbReference>
<dbReference type="Proteomes" id="UP001341840">
    <property type="component" value="Unassembled WGS sequence"/>
</dbReference>